<dbReference type="Proteomes" id="UP000663844">
    <property type="component" value="Unassembled WGS sequence"/>
</dbReference>
<evidence type="ECO:0000313" key="4">
    <source>
        <dbReference type="Proteomes" id="UP000663860"/>
    </source>
</evidence>
<reference evidence="1" key="1">
    <citation type="submission" date="2021-02" db="EMBL/GenBank/DDBJ databases">
        <authorList>
            <person name="Nowell W R."/>
        </authorList>
    </citation>
    <scope>NUCLEOTIDE SEQUENCE</scope>
</reference>
<dbReference type="Proteomes" id="UP000663860">
    <property type="component" value="Unassembled WGS sequence"/>
</dbReference>
<evidence type="ECO:0008006" key="5">
    <source>
        <dbReference type="Google" id="ProtNLM"/>
    </source>
</evidence>
<dbReference type="EMBL" id="CAJOAZ010000110">
    <property type="protein sequence ID" value="CAF3535270.1"/>
    <property type="molecule type" value="Genomic_DNA"/>
</dbReference>
<evidence type="ECO:0000313" key="1">
    <source>
        <dbReference type="EMBL" id="CAF1122328.1"/>
    </source>
</evidence>
<proteinExistence type="predicted"/>
<dbReference type="EMBL" id="CAJNOE010000289">
    <property type="protein sequence ID" value="CAF1122328.1"/>
    <property type="molecule type" value="Genomic_DNA"/>
</dbReference>
<gene>
    <name evidence="1" type="ORF">IZO911_LOCUS24214</name>
    <name evidence="3" type="ORF">KXQ929_LOCUS17493</name>
    <name evidence="2" type="ORF">OXD698_LOCUS3154</name>
</gene>
<accession>A0A814QP58</accession>
<organism evidence="1 4">
    <name type="scientific">Adineta steineri</name>
    <dbReference type="NCBI Taxonomy" id="433720"/>
    <lineage>
        <taxon>Eukaryota</taxon>
        <taxon>Metazoa</taxon>
        <taxon>Spiralia</taxon>
        <taxon>Gnathifera</taxon>
        <taxon>Rotifera</taxon>
        <taxon>Eurotatoria</taxon>
        <taxon>Bdelloidea</taxon>
        <taxon>Adinetida</taxon>
        <taxon>Adinetidae</taxon>
        <taxon>Adineta</taxon>
    </lineage>
</organism>
<sequence>MVLLRKIKSGRRSIVWRFNGEAQYIDGPRLVVVWPCVNRIQPLRLNQANDMQYLEIRYDDGRTEIQHGPAALFDDPLKITSILTKDLIKLDANELLILYSQKDNLSNNTGEKQDLSKRQIIHGPTLYAPKPTEWIHEFCWHGEDGTHKTHIIPGAKIFQKLRLIPDQFYYNITDVRTADDALITVKLMIFFELVNVETMLNNTRDPIADFINAICADVIAFASIRKYETFLENANQLNQLEAYSQLITRSEAVGYRINKVVFRGYQASEKLQLMNDNAIEKRTKLRLEDEAERQLQLLEDLKLEKRFDRSEKERKMELEQMLHKLDMIKQQHASRLQGKDAENQLERQHQQLLHDDEVKFYKNLKELGTDITQVMVAQQRNPDKLIQIVNDNDKKTNSPNIQFTNAL</sequence>
<evidence type="ECO:0000313" key="2">
    <source>
        <dbReference type="EMBL" id="CAF3535270.1"/>
    </source>
</evidence>
<evidence type="ECO:0000313" key="3">
    <source>
        <dbReference type="EMBL" id="CAF3808740.1"/>
    </source>
</evidence>
<dbReference type="EMBL" id="CAJOBB010001101">
    <property type="protein sequence ID" value="CAF3808740.1"/>
    <property type="molecule type" value="Genomic_DNA"/>
</dbReference>
<comment type="caution">
    <text evidence="1">The sequence shown here is derived from an EMBL/GenBank/DDBJ whole genome shotgun (WGS) entry which is preliminary data.</text>
</comment>
<dbReference type="AlphaFoldDB" id="A0A814QP58"/>
<protein>
    <recommendedName>
        <fullName evidence="5">Band 7 domain-containing protein</fullName>
    </recommendedName>
</protein>
<name>A0A814QP58_9BILA</name>
<dbReference type="Proteomes" id="UP000663868">
    <property type="component" value="Unassembled WGS sequence"/>
</dbReference>